<comment type="similarity">
    <text evidence="1">Belongs to the GHMP kinase family. PoK subfamily.</text>
</comment>
<dbReference type="PANTHER" id="PTHR42282:SF1">
    <property type="entry name" value="PANTOATE KINASE"/>
    <property type="match status" value="1"/>
</dbReference>
<comment type="catalytic activity">
    <reaction evidence="1">
        <text>(R)-pantoate + ATP = (R)-4-phosphopantoate + ADP + H(+)</text>
        <dbReference type="Rhea" id="RHEA:28246"/>
        <dbReference type="ChEBI" id="CHEBI:15378"/>
        <dbReference type="ChEBI" id="CHEBI:15980"/>
        <dbReference type="ChEBI" id="CHEBI:30616"/>
        <dbReference type="ChEBI" id="CHEBI:61294"/>
        <dbReference type="ChEBI" id="CHEBI:456216"/>
        <dbReference type="EC" id="2.7.1.169"/>
    </reaction>
</comment>
<dbReference type="EC" id="2.7.1.169" evidence="1"/>
<dbReference type="Gene3D" id="3.30.230.10">
    <property type="match status" value="1"/>
</dbReference>
<dbReference type="EMBL" id="JBHSQH010000001">
    <property type="protein sequence ID" value="MFC5970703.1"/>
    <property type="molecule type" value="Genomic_DNA"/>
</dbReference>
<keyword evidence="1" id="KW-0067">ATP-binding</keyword>
<keyword evidence="4" id="KW-1185">Reference proteome</keyword>
<dbReference type="HAMAP" id="MF_02223">
    <property type="entry name" value="Pantoate_kinase"/>
    <property type="match status" value="1"/>
</dbReference>
<dbReference type="InterPro" id="IPR006204">
    <property type="entry name" value="GHMP_kinase_N_dom"/>
</dbReference>
<keyword evidence="1 3" id="KW-0418">Kinase</keyword>
<dbReference type="PIRSF" id="PIRSF016896">
    <property type="entry name" value="GHMP_arc_MJ0969"/>
    <property type="match status" value="1"/>
</dbReference>
<evidence type="ECO:0000256" key="1">
    <source>
        <dbReference type="HAMAP-Rule" id="MF_02223"/>
    </source>
</evidence>
<proteinExistence type="inferred from homology"/>
<organism evidence="3 4">
    <name type="scientific">Halomarina salina</name>
    <dbReference type="NCBI Taxonomy" id="1872699"/>
    <lineage>
        <taxon>Archaea</taxon>
        <taxon>Methanobacteriati</taxon>
        <taxon>Methanobacteriota</taxon>
        <taxon>Stenosarchaea group</taxon>
        <taxon>Halobacteria</taxon>
        <taxon>Halobacteriales</taxon>
        <taxon>Natronomonadaceae</taxon>
        <taxon>Halomarina</taxon>
    </lineage>
</organism>
<accession>A0ABD5RK15</accession>
<feature type="domain" description="GHMP kinase N-terminal" evidence="2">
    <location>
        <begin position="69"/>
        <end position="143"/>
    </location>
</feature>
<name>A0ABD5RK15_9EURY</name>
<dbReference type="GO" id="GO:0015937">
    <property type="term" value="P:coenzyme A biosynthetic process"/>
    <property type="evidence" value="ECO:0007669"/>
    <property type="project" value="UniProtKB-UniRule"/>
</dbReference>
<keyword evidence="1" id="KW-0547">Nucleotide-binding</keyword>
<reference evidence="3 4" key="1">
    <citation type="journal article" date="2019" name="Int. J. Syst. Evol. Microbiol.">
        <title>The Global Catalogue of Microorganisms (GCM) 10K type strain sequencing project: providing services to taxonomists for standard genome sequencing and annotation.</title>
        <authorList>
            <consortium name="The Broad Institute Genomics Platform"/>
            <consortium name="The Broad Institute Genome Sequencing Center for Infectious Disease"/>
            <person name="Wu L."/>
            <person name="Ma J."/>
        </authorList>
    </citation>
    <scope>NUCLEOTIDE SEQUENCE [LARGE SCALE GENOMIC DNA]</scope>
    <source>
        <strain evidence="3 4">CGMCC 1.12543</strain>
    </source>
</reference>
<dbReference type="InterPro" id="IPR014721">
    <property type="entry name" value="Ribsml_uS5_D2-typ_fold_subgr"/>
</dbReference>
<dbReference type="InterPro" id="IPR012043">
    <property type="entry name" value="PoK"/>
</dbReference>
<evidence type="ECO:0000259" key="2">
    <source>
        <dbReference type="Pfam" id="PF00288"/>
    </source>
</evidence>
<protein>
    <recommendedName>
        <fullName evidence="1">Pantoate kinase</fullName>
        <shortName evidence="1">PoK</shortName>
        <ecNumber evidence="1">2.7.1.169</ecNumber>
    </recommendedName>
</protein>
<comment type="caution">
    <text evidence="3">The sequence shown here is derived from an EMBL/GenBank/DDBJ whole genome shotgun (WGS) entry which is preliminary data.</text>
</comment>
<dbReference type="GO" id="GO:0016301">
    <property type="term" value="F:kinase activity"/>
    <property type="evidence" value="ECO:0007669"/>
    <property type="project" value="UniProtKB-UniRule"/>
</dbReference>
<comment type="pathway">
    <text evidence="1">Cofactor biosynthesis; coenzyme A biosynthesis.</text>
</comment>
<comment type="function">
    <text evidence="1">Phosphorylates (R)-pantoate to form (R)-4-phosphopantoate in the CoA biosynthesis pathway.</text>
</comment>
<gene>
    <name evidence="3" type="ORF">ACFPYI_05090</name>
</gene>
<keyword evidence="1" id="KW-0808">Transferase</keyword>
<dbReference type="RefSeq" id="WP_247413628.1">
    <property type="nucleotide sequence ID" value="NZ_JALLGW010000001.1"/>
</dbReference>
<keyword evidence="1" id="KW-0173">Coenzyme A biosynthesis</keyword>
<dbReference type="SUPFAM" id="SSF54211">
    <property type="entry name" value="Ribosomal protein S5 domain 2-like"/>
    <property type="match status" value="1"/>
</dbReference>
<dbReference type="Pfam" id="PF00288">
    <property type="entry name" value="GHMP_kinases_N"/>
    <property type="match status" value="1"/>
</dbReference>
<dbReference type="Proteomes" id="UP001596099">
    <property type="component" value="Unassembled WGS sequence"/>
</dbReference>
<dbReference type="GO" id="GO:0005524">
    <property type="term" value="F:ATP binding"/>
    <property type="evidence" value="ECO:0007669"/>
    <property type="project" value="UniProtKB-KW"/>
</dbReference>
<dbReference type="InterPro" id="IPR020568">
    <property type="entry name" value="Ribosomal_Su5_D2-typ_SF"/>
</dbReference>
<dbReference type="AlphaFoldDB" id="A0ABD5RK15"/>
<evidence type="ECO:0000313" key="4">
    <source>
        <dbReference type="Proteomes" id="UP001596099"/>
    </source>
</evidence>
<evidence type="ECO:0000313" key="3">
    <source>
        <dbReference type="EMBL" id="MFC5970703.1"/>
    </source>
</evidence>
<dbReference type="PANTHER" id="PTHR42282">
    <property type="entry name" value="PANTOATE KINASE-RELATED"/>
    <property type="match status" value="1"/>
</dbReference>
<sequence>MTARAFVPGHVTGFFSVHPDDDPVVAGSRGAGLALSDGVTVGVEPVADPSGRRLLLNGRAVEMPAVTGVLDRLGADARVTAETELPISAGFGVSGACALGTALALDAETAGGHTDRELVAVAHASEVEAGTGLGDVVGQARGGMPIRLEPGAPPQGYLDGLPARPGVEYITFGGLDTAEVIGGDTEALSRAGEAALETLHDSPTVETFVGASRRFAREARLTTPDVETAIEDVQAAGGEAAMAMLGQTVFALDDGLSRAGYDARSCRVTAGATLLEA</sequence>